<reference evidence="4" key="2">
    <citation type="submission" date="2020-09" db="EMBL/GenBank/DDBJ databases">
        <authorList>
            <person name="Sun Q."/>
            <person name="Zhou Y."/>
        </authorList>
    </citation>
    <scope>NUCLEOTIDE SEQUENCE</scope>
    <source>
        <strain evidence="4">CGMCC 4.7306</strain>
    </source>
</reference>
<dbReference type="GO" id="GO:0016757">
    <property type="term" value="F:glycosyltransferase activity"/>
    <property type="evidence" value="ECO:0007669"/>
    <property type="project" value="UniProtKB-KW"/>
</dbReference>
<accession>A0A917WA53</accession>
<name>A0A917WA53_9ACTN</name>
<protein>
    <recommendedName>
        <fullName evidence="3">Glycosyltransferase subfamily 4-like N-terminal domain-containing protein</fullName>
    </recommendedName>
</protein>
<keyword evidence="5" id="KW-1185">Reference proteome</keyword>
<feature type="domain" description="Glycosyltransferase subfamily 4-like N-terminal" evidence="3">
    <location>
        <begin position="8"/>
        <end position="111"/>
    </location>
</feature>
<reference evidence="4" key="1">
    <citation type="journal article" date="2014" name="Int. J. Syst. Evol. Microbiol.">
        <title>Complete genome sequence of Corynebacterium casei LMG S-19264T (=DSM 44701T), isolated from a smear-ripened cheese.</title>
        <authorList>
            <consortium name="US DOE Joint Genome Institute (JGI-PGF)"/>
            <person name="Walter F."/>
            <person name="Albersmeier A."/>
            <person name="Kalinowski J."/>
            <person name="Ruckert C."/>
        </authorList>
    </citation>
    <scope>NUCLEOTIDE SEQUENCE</scope>
    <source>
        <strain evidence="4">CGMCC 4.7306</strain>
    </source>
</reference>
<keyword evidence="2" id="KW-0808">Transferase</keyword>
<dbReference type="EMBL" id="BMMZ01000020">
    <property type="protein sequence ID" value="GGL83332.1"/>
    <property type="molecule type" value="Genomic_DNA"/>
</dbReference>
<evidence type="ECO:0000313" key="4">
    <source>
        <dbReference type="EMBL" id="GGL83332.1"/>
    </source>
</evidence>
<dbReference type="Proteomes" id="UP000613840">
    <property type="component" value="Unassembled WGS sequence"/>
</dbReference>
<dbReference type="SUPFAM" id="SSF53756">
    <property type="entry name" value="UDP-Glycosyltransferase/glycogen phosphorylase"/>
    <property type="match status" value="1"/>
</dbReference>
<organism evidence="4 5">
    <name type="scientific">Microlunatus endophyticus</name>
    <dbReference type="NCBI Taxonomy" id="1716077"/>
    <lineage>
        <taxon>Bacteria</taxon>
        <taxon>Bacillati</taxon>
        <taxon>Actinomycetota</taxon>
        <taxon>Actinomycetes</taxon>
        <taxon>Propionibacteriales</taxon>
        <taxon>Propionibacteriaceae</taxon>
        <taxon>Microlunatus</taxon>
    </lineage>
</organism>
<dbReference type="Pfam" id="PF13579">
    <property type="entry name" value="Glyco_trans_4_4"/>
    <property type="match status" value="1"/>
</dbReference>
<sequence>MIIFILHVVAALLRMKRLDVIMAATNPPVLIASTASLLAKIKRARFVYHLQDIHPEVSVATTGKASIADRVANLVDTWTVRLADRVVVLSDDMAKVVEERGRRDAIMVINNFDPWQLGSQLLPEPKRVDGTIRFVYAGNLGRFQNLETLARAILELRGDDRFAFDFIGDGAMRPWLQRFVTENRLWSVGIHGYVEPRRLAGMMRERFDVGVLSLHPGVIRCAYPSKIMSYLRNGLPVLAVVESDSELIDTLLHRKAGWTADPLRPDAIARAMIEIAESDQILVQMRDNARQMYLDEFDQSHQLRRWGNLFEDLLVENIR</sequence>
<gene>
    <name evidence="4" type="ORF">GCM10011575_47080</name>
</gene>
<dbReference type="PANTHER" id="PTHR12526">
    <property type="entry name" value="GLYCOSYLTRANSFERASE"/>
    <property type="match status" value="1"/>
</dbReference>
<dbReference type="CDD" id="cd03794">
    <property type="entry name" value="GT4_WbuB-like"/>
    <property type="match status" value="1"/>
</dbReference>
<keyword evidence="1" id="KW-0328">Glycosyltransferase</keyword>
<dbReference type="Gene3D" id="3.40.50.2000">
    <property type="entry name" value="Glycogen Phosphorylase B"/>
    <property type="match status" value="2"/>
</dbReference>
<evidence type="ECO:0000256" key="2">
    <source>
        <dbReference type="ARBA" id="ARBA00022679"/>
    </source>
</evidence>
<evidence type="ECO:0000256" key="1">
    <source>
        <dbReference type="ARBA" id="ARBA00022676"/>
    </source>
</evidence>
<evidence type="ECO:0000313" key="5">
    <source>
        <dbReference type="Proteomes" id="UP000613840"/>
    </source>
</evidence>
<dbReference type="Pfam" id="PF13692">
    <property type="entry name" value="Glyco_trans_1_4"/>
    <property type="match status" value="1"/>
</dbReference>
<evidence type="ECO:0000259" key="3">
    <source>
        <dbReference type="Pfam" id="PF13579"/>
    </source>
</evidence>
<comment type="caution">
    <text evidence="4">The sequence shown here is derived from an EMBL/GenBank/DDBJ whole genome shotgun (WGS) entry which is preliminary data.</text>
</comment>
<proteinExistence type="predicted"/>
<dbReference type="PANTHER" id="PTHR12526:SF630">
    <property type="entry name" value="GLYCOSYLTRANSFERASE"/>
    <property type="match status" value="1"/>
</dbReference>
<dbReference type="AlphaFoldDB" id="A0A917WA53"/>
<dbReference type="InterPro" id="IPR028098">
    <property type="entry name" value="Glyco_trans_4-like_N"/>
</dbReference>